<accession>A0A3G3BVD1</accession>
<reference evidence="1 2" key="1">
    <citation type="submission" date="2018-09" db="EMBL/GenBank/DDBJ databases">
        <title>Comparative Genomic Analysis of Eight Novel Haloalkaliphilic Bacteriophages from Lake Elmenteita, Kenya.</title>
        <authorList>
            <person name="Akhwale J.K."/>
        </authorList>
    </citation>
    <scope>NUCLEOTIDE SEQUENCE [LARGE SCALE GENOMIC DNA]</scope>
</reference>
<protein>
    <submittedName>
        <fullName evidence="1">Uncharacterized protein</fullName>
    </submittedName>
</protein>
<sequence length="93" mass="11030">MKCPNCESKDVYAKVLAHGYVNVSMQSGEIEEQPDDCDYDVNDLMDFGCHNCHHEWEDLVVDLDELVRKWEAWRENYYKKLNARIVGTQKVRY</sequence>
<dbReference type="Proteomes" id="UP000274199">
    <property type="component" value="Segment"/>
</dbReference>
<name>A0A3G3BVD1_9CAUD</name>
<dbReference type="EMBL" id="MH884508">
    <property type="protein sequence ID" value="AYP68205.1"/>
    <property type="molecule type" value="Genomic_DNA"/>
</dbReference>
<evidence type="ECO:0000313" key="2">
    <source>
        <dbReference type="Proteomes" id="UP000274199"/>
    </source>
</evidence>
<gene>
    <name evidence="1" type="ORF">vBBcoS136_00073</name>
</gene>
<organism evidence="1 2">
    <name type="scientific">Bacillus phage vB_BcoS-136</name>
    <dbReference type="NCBI Taxonomy" id="2419619"/>
    <lineage>
        <taxon>Viruses</taxon>
        <taxon>Duplodnaviria</taxon>
        <taxon>Heunggongvirae</taxon>
        <taxon>Uroviricota</taxon>
        <taxon>Caudoviricetes</taxon>
        <taxon>Heleneionescovirinae</taxon>
        <taxon>Kenyattavirus</taxon>
        <taxon>Kenyattavirus kv136</taxon>
    </lineage>
</organism>
<proteinExistence type="predicted"/>
<keyword evidence="2" id="KW-1185">Reference proteome</keyword>
<evidence type="ECO:0000313" key="1">
    <source>
        <dbReference type="EMBL" id="AYP68205.1"/>
    </source>
</evidence>